<protein>
    <submittedName>
        <fullName evidence="1">Uncharacterized protein</fullName>
    </submittedName>
</protein>
<sequence length="46" mass="5153">GVGATQLSLTNAVNQKFRVRAEYVRSAKDTTYVSTWGGWLHLTVRN</sequence>
<evidence type="ECO:0000313" key="1">
    <source>
        <dbReference type="EMBL" id="ELP69985.1"/>
    </source>
</evidence>
<name>L7FH12_STRT8</name>
<keyword evidence="2" id="KW-1185">Reference proteome</keyword>
<feature type="non-terminal residue" evidence="1">
    <location>
        <position position="1"/>
    </location>
</feature>
<organism evidence="1 2">
    <name type="scientific">Streptomyces turgidiscabies (strain Car8)</name>
    <dbReference type="NCBI Taxonomy" id="698760"/>
    <lineage>
        <taxon>Bacteria</taxon>
        <taxon>Bacillati</taxon>
        <taxon>Actinomycetota</taxon>
        <taxon>Actinomycetes</taxon>
        <taxon>Kitasatosporales</taxon>
        <taxon>Streptomycetaceae</taxon>
        <taxon>Streptomyces</taxon>
    </lineage>
</organism>
<gene>
    <name evidence="1" type="ORF">STRTUCAR8_07096</name>
</gene>
<proteinExistence type="predicted"/>
<dbReference type="AlphaFoldDB" id="L7FH12"/>
<reference evidence="1 2" key="1">
    <citation type="journal article" date="2011" name="Plasmid">
        <title>Streptomyces turgidiscabies Car8 contains a modular pathogenicity island that shares virulence genes with other actinobacterial plant pathogens.</title>
        <authorList>
            <person name="Huguet-Tapia J.C."/>
            <person name="Badger J.H."/>
            <person name="Loria R."/>
            <person name="Pettis G.S."/>
        </authorList>
    </citation>
    <scope>NUCLEOTIDE SEQUENCE [LARGE SCALE GENOMIC DNA]</scope>
    <source>
        <strain evidence="1 2">Car8</strain>
    </source>
</reference>
<evidence type="ECO:0000313" key="2">
    <source>
        <dbReference type="Proteomes" id="UP000010931"/>
    </source>
</evidence>
<accession>L7FH12</accession>
<dbReference type="PATRIC" id="fig|698760.3.peg.1338"/>
<dbReference type="EMBL" id="AEJB01000114">
    <property type="protein sequence ID" value="ELP69985.1"/>
    <property type="molecule type" value="Genomic_DNA"/>
</dbReference>
<comment type="caution">
    <text evidence="1">The sequence shown here is derived from an EMBL/GenBank/DDBJ whole genome shotgun (WGS) entry which is preliminary data.</text>
</comment>
<dbReference type="Proteomes" id="UP000010931">
    <property type="component" value="Unassembled WGS sequence"/>
</dbReference>